<organism evidence="2 3">
    <name type="scientific">Pedobacter rhizosphaerae</name>
    <dbReference type="NCBI Taxonomy" id="390241"/>
    <lineage>
        <taxon>Bacteria</taxon>
        <taxon>Pseudomonadati</taxon>
        <taxon>Bacteroidota</taxon>
        <taxon>Sphingobacteriia</taxon>
        <taxon>Sphingobacteriales</taxon>
        <taxon>Sphingobacteriaceae</taxon>
        <taxon>Pedobacter</taxon>
    </lineage>
</organism>
<evidence type="ECO:0000313" key="3">
    <source>
        <dbReference type="Proteomes" id="UP000199572"/>
    </source>
</evidence>
<keyword evidence="1" id="KW-0812">Transmembrane</keyword>
<evidence type="ECO:0000256" key="1">
    <source>
        <dbReference type="SAM" id="Phobius"/>
    </source>
</evidence>
<reference evidence="2 3" key="1">
    <citation type="submission" date="2016-10" db="EMBL/GenBank/DDBJ databases">
        <authorList>
            <person name="de Groot N.N."/>
        </authorList>
    </citation>
    <scope>NUCLEOTIDE SEQUENCE [LARGE SCALE GENOMIC DNA]</scope>
    <source>
        <strain evidence="2 3">DSM 18610</strain>
    </source>
</reference>
<feature type="transmembrane region" description="Helical" evidence="1">
    <location>
        <begin position="60"/>
        <end position="80"/>
    </location>
</feature>
<keyword evidence="1" id="KW-0472">Membrane</keyword>
<gene>
    <name evidence="2" type="ORF">SAMN04488023_112111</name>
</gene>
<protein>
    <submittedName>
        <fullName evidence="2">Uncharacterized protein</fullName>
    </submittedName>
</protein>
<keyword evidence="3" id="KW-1185">Reference proteome</keyword>
<dbReference type="EMBL" id="FOGG01000012">
    <property type="protein sequence ID" value="SER62957.1"/>
    <property type="molecule type" value="Genomic_DNA"/>
</dbReference>
<proteinExistence type="predicted"/>
<keyword evidence="1" id="KW-1133">Transmembrane helix</keyword>
<sequence length="181" mass="20673">MRFEKEHIHSDDPDVPDEVVIRFSLWKQALNIFLALLILGAGGLWVFYPKDDPGSPSSLWSYVLGALFICFGGVFFWISVQDFLNRDVQLVIGNGGIRRFSDELFLWEEIHDERIVRKGSGKATSYHLIYRCPKGTVDMTISGLDIGRIRLSHLIGVYRMRSIQLSNGIQNANRDNRELNS</sequence>
<name>A0A1H9QRC9_9SPHI</name>
<evidence type="ECO:0000313" key="2">
    <source>
        <dbReference type="EMBL" id="SER62957.1"/>
    </source>
</evidence>
<feature type="transmembrane region" description="Helical" evidence="1">
    <location>
        <begin position="29"/>
        <end position="48"/>
    </location>
</feature>
<dbReference type="AlphaFoldDB" id="A0A1H9QRC9"/>
<dbReference type="Proteomes" id="UP000199572">
    <property type="component" value="Unassembled WGS sequence"/>
</dbReference>
<dbReference type="RefSeq" id="WP_090884513.1">
    <property type="nucleotide sequence ID" value="NZ_FOGG01000012.1"/>
</dbReference>
<accession>A0A1H9QRC9</accession>
<dbReference type="OrthoDB" id="797571at2"/>